<feature type="transmembrane region" description="Helical" evidence="8">
    <location>
        <begin position="134"/>
        <end position="151"/>
    </location>
</feature>
<evidence type="ECO:0000313" key="10">
    <source>
        <dbReference type="Proteomes" id="UP000185783"/>
    </source>
</evidence>
<evidence type="ECO:0000256" key="6">
    <source>
        <dbReference type="ARBA" id="ARBA00022989"/>
    </source>
</evidence>
<evidence type="ECO:0000256" key="8">
    <source>
        <dbReference type="SAM" id="Phobius"/>
    </source>
</evidence>
<proteinExistence type="predicted"/>
<evidence type="ECO:0000256" key="4">
    <source>
        <dbReference type="ARBA" id="ARBA00022519"/>
    </source>
</evidence>
<feature type="transmembrane region" description="Helical" evidence="8">
    <location>
        <begin position="104"/>
        <end position="128"/>
    </location>
</feature>
<comment type="subcellular location">
    <subcellularLocation>
        <location evidence="1">Cell membrane</location>
        <topology evidence="1">Multi-pass membrane protein</topology>
    </subcellularLocation>
</comment>
<feature type="transmembrane region" description="Helical" evidence="8">
    <location>
        <begin position="306"/>
        <end position="324"/>
    </location>
</feature>
<keyword evidence="5 8" id="KW-0812">Transmembrane</keyword>
<name>A0A1U7JIJ4_9HYPH</name>
<dbReference type="CDD" id="cd06579">
    <property type="entry name" value="TM_PBP1_transp_AraH_like"/>
    <property type="match status" value="1"/>
</dbReference>
<protein>
    <submittedName>
        <fullName evidence="9">Sugar ABC transporter permease</fullName>
    </submittedName>
</protein>
<dbReference type="GO" id="GO:0005886">
    <property type="term" value="C:plasma membrane"/>
    <property type="evidence" value="ECO:0007669"/>
    <property type="project" value="UniProtKB-SubCell"/>
</dbReference>
<dbReference type="STRING" id="197461.A3843_09010"/>
<evidence type="ECO:0000256" key="7">
    <source>
        <dbReference type="ARBA" id="ARBA00023136"/>
    </source>
</evidence>
<keyword evidence="10" id="KW-1185">Reference proteome</keyword>
<evidence type="ECO:0000256" key="2">
    <source>
        <dbReference type="ARBA" id="ARBA00022448"/>
    </source>
</evidence>
<dbReference type="PANTHER" id="PTHR32196">
    <property type="entry name" value="ABC TRANSPORTER PERMEASE PROTEIN YPHD-RELATED-RELATED"/>
    <property type="match status" value="1"/>
</dbReference>
<dbReference type="EMBL" id="LVVZ01000014">
    <property type="protein sequence ID" value="OKL44514.1"/>
    <property type="molecule type" value="Genomic_DNA"/>
</dbReference>
<feature type="transmembrane region" description="Helical" evidence="8">
    <location>
        <begin position="62"/>
        <end position="92"/>
    </location>
</feature>
<dbReference type="PANTHER" id="PTHR32196:SF21">
    <property type="entry name" value="ABC TRANSPORTER PERMEASE PROTEIN YPHD-RELATED"/>
    <property type="match status" value="1"/>
</dbReference>
<dbReference type="Proteomes" id="UP000185783">
    <property type="component" value="Unassembled WGS sequence"/>
</dbReference>
<dbReference type="InterPro" id="IPR001851">
    <property type="entry name" value="ABC_transp_permease"/>
</dbReference>
<keyword evidence="6 8" id="KW-1133">Transmembrane helix</keyword>
<reference evidence="9 10" key="1">
    <citation type="submission" date="2016-03" db="EMBL/GenBank/DDBJ databases">
        <title>Genome sequence of Nesiotobacter sp. nov., a moderately halophilic alphaproteobacterium isolated from the Yellow Sea, China.</title>
        <authorList>
            <person name="Zhang G."/>
            <person name="Zhang R."/>
        </authorList>
    </citation>
    <scope>NUCLEOTIDE SEQUENCE [LARGE SCALE GENOMIC DNA]</scope>
    <source>
        <strain evidence="9 10">WB1-6</strain>
    </source>
</reference>
<evidence type="ECO:0000256" key="3">
    <source>
        <dbReference type="ARBA" id="ARBA00022475"/>
    </source>
</evidence>
<comment type="caution">
    <text evidence="9">The sequence shown here is derived from an EMBL/GenBank/DDBJ whole genome shotgun (WGS) entry which is preliminary data.</text>
</comment>
<dbReference type="AlphaFoldDB" id="A0A1U7JIJ4"/>
<accession>A0A1U7JIJ4</accession>
<dbReference type="GO" id="GO:0022857">
    <property type="term" value="F:transmembrane transporter activity"/>
    <property type="evidence" value="ECO:0007669"/>
    <property type="project" value="InterPro"/>
</dbReference>
<keyword evidence="4" id="KW-0997">Cell inner membrane</keyword>
<evidence type="ECO:0000313" key="9">
    <source>
        <dbReference type="EMBL" id="OKL44514.1"/>
    </source>
</evidence>
<feature type="transmembrane region" description="Helical" evidence="8">
    <location>
        <begin position="20"/>
        <end position="42"/>
    </location>
</feature>
<dbReference type="Pfam" id="PF02653">
    <property type="entry name" value="BPD_transp_2"/>
    <property type="match status" value="1"/>
</dbReference>
<evidence type="ECO:0000256" key="5">
    <source>
        <dbReference type="ARBA" id="ARBA00022692"/>
    </source>
</evidence>
<feature type="transmembrane region" description="Helical" evidence="8">
    <location>
        <begin position="224"/>
        <end position="243"/>
    </location>
</feature>
<feature type="transmembrane region" description="Helical" evidence="8">
    <location>
        <begin position="172"/>
        <end position="193"/>
    </location>
</feature>
<keyword evidence="7 8" id="KW-0472">Membrane</keyword>
<dbReference type="OrthoDB" id="192433at2"/>
<organism evidence="9 10">
    <name type="scientific">Pseudovibrio exalbescens</name>
    <dbReference type="NCBI Taxonomy" id="197461"/>
    <lineage>
        <taxon>Bacteria</taxon>
        <taxon>Pseudomonadati</taxon>
        <taxon>Pseudomonadota</taxon>
        <taxon>Alphaproteobacteria</taxon>
        <taxon>Hyphomicrobiales</taxon>
        <taxon>Stappiaceae</taxon>
        <taxon>Pseudovibrio</taxon>
    </lineage>
</organism>
<evidence type="ECO:0000256" key="1">
    <source>
        <dbReference type="ARBA" id="ARBA00004651"/>
    </source>
</evidence>
<keyword evidence="3" id="KW-1003">Cell membrane</keyword>
<feature type="transmembrane region" description="Helical" evidence="8">
    <location>
        <begin position="255"/>
        <end position="272"/>
    </location>
</feature>
<gene>
    <name evidence="9" type="ORF">A3843_09010</name>
</gene>
<sequence>MNNNRFLQFFRKSSSDRLELLAMLGFLALCLAFFSVVAPRFLSPGIFRSMAYQLPELGLLTLAMFVPIISGGLNLAVTYSANICGLAAAFLVKGFLMSAGWASVPAALVVGLGVGAGVGVLVGAMVAYVGAHPILVTLGAMIFLRGLGELLTRGGDISGMPEAFNFIGHGSILGIPVPMLIFLGAAGILLYIMQYTKEGFSIYMSGSNPEAAKYSGINVNKTLMLVYGLSGAISGLAGILMLARFNSVRVGHGDSYLLITVLACFLAGANPFGGFGRVLPLVVGLMSLQVVASGMNLLGASQHLSTAIWGGFLLLVMVLRSPFLNKN</sequence>
<keyword evidence="2" id="KW-0813">Transport</keyword>